<evidence type="ECO:0000256" key="9">
    <source>
        <dbReference type="SAM" id="Phobius"/>
    </source>
</evidence>
<dbReference type="InParanoid" id="A0A0G4ENI1"/>
<keyword evidence="3" id="KW-0813">Transport</keyword>
<dbReference type="GO" id="GO:0005459">
    <property type="term" value="F:UDP-galactose transmembrane transporter activity"/>
    <property type="evidence" value="ECO:0007669"/>
    <property type="project" value="TreeGrafter"/>
</dbReference>
<feature type="transmembrane region" description="Helical" evidence="9">
    <location>
        <begin position="286"/>
        <end position="304"/>
    </location>
</feature>
<evidence type="ECO:0000256" key="6">
    <source>
        <dbReference type="ARBA" id="ARBA00022989"/>
    </source>
</evidence>
<feature type="compositionally biased region" description="Low complexity" evidence="8">
    <location>
        <begin position="448"/>
        <end position="461"/>
    </location>
</feature>
<feature type="transmembrane region" description="Helical" evidence="9">
    <location>
        <begin position="155"/>
        <end position="174"/>
    </location>
</feature>
<evidence type="ECO:0000313" key="10">
    <source>
        <dbReference type="EMBL" id="CEL99413.1"/>
    </source>
</evidence>
<feature type="transmembrane region" description="Helical" evidence="9">
    <location>
        <begin position="254"/>
        <end position="274"/>
    </location>
</feature>
<evidence type="ECO:0000313" key="11">
    <source>
        <dbReference type="Proteomes" id="UP000041254"/>
    </source>
</evidence>
<dbReference type="InterPro" id="IPR013657">
    <property type="entry name" value="SCL35B1-4/HUT1"/>
</dbReference>
<dbReference type="EMBL" id="CDMY01000280">
    <property type="protein sequence ID" value="CEL99413.1"/>
    <property type="molecule type" value="Genomic_DNA"/>
</dbReference>
<comment type="subcellular location">
    <subcellularLocation>
        <location evidence="1">Endoplasmic reticulum membrane</location>
        <topology evidence="1">Multi-pass membrane protein</topology>
    </subcellularLocation>
</comment>
<dbReference type="PANTHER" id="PTHR10778">
    <property type="entry name" value="SOLUTE CARRIER FAMILY 35 MEMBER B"/>
    <property type="match status" value="1"/>
</dbReference>
<dbReference type="STRING" id="1169540.A0A0G4ENI1"/>
<evidence type="ECO:0000256" key="3">
    <source>
        <dbReference type="ARBA" id="ARBA00022448"/>
    </source>
</evidence>
<evidence type="ECO:0000256" key="4">
    <source>
        <dbReference type="ARBA" id="ARBA00022692"/>
    </source>
</evidence>
<dbReference type="VEuPathDB" id="CryptoDB:Vbra_7977"/>
<evidence type="ECO:0000256" key="5">
    <source>
        <dbReference type="ARBA" id="ARBA00022824"/>
    </source>
</evidence>
<keyword evidence="7 9" id="KW-0472">Membrane</keyword>
<dbReference type="AlphaFoldDB" id="A0A0G4ENI1"/>
<feature type="compositionally biased region" description="Low complexity" evidence="8">
    <location>
        <begin position="493"/>
        <end position="507"/>
    </location>
</feature>
<evidence type="ECO:0000256" key="2">
    <source>
        <dbReference type="ARBA" id="ARBA00010694"/>
    </source>
</evidence>
<dbReference type="GO" id="GO:0005789">
    <property type="term" value="C:endoplasmic reticulum membrane"/>
    <property type="evidence" value="ECO:0007669"/>
    <property type="project" value="UniProtKB-SubCell"/>
</dbReference>
<evidence type="ECO:0000256" key="8">
    <source>
        <dbReference type="SAM" id="MobiDB-lite"/>
    </source>
</evidence>
<dbReference type="PANTHER" id="PTHR10778:SF10">
    <property type="entry name" value="SOLUTE CARRIER FAMILY 35 MEMBER B1"/>
    <property type="match status" value="1"/>
</dbReference>
<dbReference type="SUPFAM" id="SSF103481">
    <property type="entry name" value="Multidrug resistance efflux transporter EmrE"/>
    <property type="match status" value="1"/>
</dbReference>
<protein>
    <submittedName>
        <fullName evidence="10">Uncharacterized protein</fullName>
    </submittedName>
</protein>
<keyword evidence="5" id="KW-0256">Endoplasmic reticulum</keyword>
<comment type="similarity">
    <text evidence="2">Belongs to the nucleotide-sugar transporter family. SLC35B subfamily.</text>
</comment>
<feature type="compositionally biased region" description="Low complexity" evidence="8">
    <location>
        <begin position="470"/>
        <end position="483"/>
    </location>
</feature>
<evidence type="ECO:0000256" key="7">
    <source>
        <dbReference type="ARBA" id="ARBA00023136"/>
    </source>
</evidence>
<feature type="transmembrane region" description="Helical" evidence="9">
    <location>
        <begin position="100"/>
        <end position="119"/>
    </location>
</feature>
<proteinExistence type="inferred from homology"/>
<dbReference type="Proteomes" id="UP000041254">
    <property type="component" value="Unassembled WGS sequence"/>
</dbReference>
<gene>
    <name evidence="10" type="ORF">Vbra_7977</name>
</gene>
<feature type="region of interest" description="Disordered" evidence="8">
    <location>
        <begin position="355"/>
        <end position="391"/>
    </location>
</feature>
<feature type="transmembrane region" description="Helical" evidence="9">
    <location>
        <begin position="223"/>
        <end position="248"/>
    </location>
</feature>
<keyword evidence="6 9" id="KW-1133">Transmembrane helix</keyword>
<keyword evidence="4 9" id="KW-0812">Transmembrane</keyword>
<reference evidence="10 11" key="1">
    <citation type="submission" date="2014-11" db="EMBL/GenBank/DDBJ databases">
        <authorList>
            <person name="Zhu J."/>
            <person name="Qi W."/>
            <person name="Song R."/>
        </authorList>
    </citation>
    <scope>NUCLEOTIDE SEQUENCE [LARGE SCALE GENOMIC DNA]</scope>
</reference>
<evidence type="ECO:0000256" key="1">
    <source>
        <dbReference type="ARBA" id="ARBA00004477"/>
    </source>
</evidence>
<feature type="region of interest" description="Disordered" evidence="8">
    <location>
        <begin position="419"/>
        <end position="593"/>
    </location>
</feature>
<feature type="transmembrane region" description="Helical" evidence="9">
    <location>
        <begin position="57"/>
        <end position="79"/>
    </location>
</feature>
<feature type="region of interest" description="Disordered" evidence="8">
    <location>
        <begin position="624"/>
        <end position="676"/>
    </location>
</feature>
<feature type="compositionally biased region" description="Basic and acidic residues" evidence="8">
    <location>
        <begin position="635"/>
        <end position="647"/>
    </location>
</feature>
<dbReference type="GO" id="GO:0000139">
    <property type="term" value="C:Golgi membrane"/>
    <property type="evidence" value="ECO:0007669"/>
    <property type="project" value="TreeGrafter"/>
</dbReference>
<feature type="compositionally biased region" description="Basic and acidic residues" evidence="8">
    <location>
        <begin position="576"/>
        <end position="589"/>
    </location>
</feature>
<dbReference type="OrthoDB" id="1601at2759"/>
<feature type="compositionally biased region" description="Polar residues" evidence="8">
    <location>
        <begin position="363"/>
        <end position="374"/>
    </location>
</feature>
<accession>A0A0G4ENI1</accession>
<dbReference type="InterPro" id="IPR037185">
    <property type="entry name" value="EmrE-like"/>
</dbReference>
<feature type="compositionally biased region" description="Polar residues" evidence="8">
    <location>
        <begin position="426"/>
        <end position="438"/>
    </location>
</feature>
<organism evidence="10 11">
    <name type="scientific">Vitrella brassicaformis (strain CCMP3155)</name>
    <dbReference type="NCBI Taxonomy" id="1169540"/>
    <lineage>
        <taxon>Eukaryota</taxon>
        <taxon>Sar</taxon>
        <taxon>Alveolata</taxon>
        <taxon>Colpodellida</taxon>
        <taxon>Vitrellaceae</taxon>
        <taxon>Vitrella</taxon>
    </lineage>
</organism>
<name>A0A0G4ENI1_VITBC</name>
<dbReference type="Pfam" id="PF08449">
    <property type="entry name" value="UAA"/>
    <property type="match status" value="1"/>
</dbReference>
<keyword evidence="11" id="KW-1185">Reference proteome</keyword>
<dbReference type="GO" id="GO:0005460">
    <property type="term" value="F:UDP-glucose transmembrane transporter activity"/>
    <property type="evidence" value="ECO:0007669"/>
    <property type="project" value="TreeGrafter"/>
</dbReference>
<sequence>MSLCTVLLVAGGIYSFFFAHGIVQQQLYQFSADTGDGSSGGGGGGGGGQQATEQFTFTYSLLFLSCIANVAMASAVLTLQHSGAPHRLVSSLTKRLDRPALTEFILTALTLVLAKFASWHSLTLVDYPTQSLAKCAKPVSILLLSLWMGSRRYSLAEAVIVVWLVGSLGIFNLSKVRNDGNAVSTLTGNVLLLISLACDGLTGSRQDKIATRCHFSSWEMMCCINFFSLIFAGIGVLVFEGAGLWAFTIRHPNVYHLVGLFCACGALGQGFTYIGIRTLGALHTSLITTTRKLFMVLVSVIWFNTSLRPMQWAAVVSVFAAVFAKTWLKLRQHPHPHPHPHPQSSAVLPLPAVAKQRPADTADNMTAEQPSETTGELEYTGDSAAAPPPAPAVTLAASSYRLPTGYHLVDVHHSSHGGKRIVIGSNDASSPTSSTRCSTAEMEGEDGTGISTTSSESSITSMDCTLVGRGSSSDPSTTSNGSPFRVHQVPPFASSGEDAAPSSAAAAMPLDGLGSPLPSTNRLLDRPRPPPLKPSSHHPDYMPSSPSDHHLSPPDSPTPLDDPHSHQQANASEDVTYDKLHKSRADKGRGRGRGIGMGRGLLAQVLPWVGMGMGMGVSRNAPGLLPSTSSGGNNETREGEVVREKSAHSRAVGGERSAVGRGFSPPLPQMTPAGLV</sequence>